<organism evidence="2">
    <name type="scientific">uncultured Gemmatimonadota bacterium</name>
    <dbReference type="NCBI Taxonomy" id="203437"/>
    <lineage>
        <taxon>Bacteria</taxon>
        <taxon>Pseudomonadati</taxon>
        <taxon>Gemmatimonadota</taxon>
        <taxon>environmental samples</taxon>
    </lineage>
</organism>
<protein>
    <recommendedName>
        <fullName evidence="1">IraD/Gp25-like domain-containing protein</fullName>
    </recommendedName>
</protein>
<accession>A0A6J4N6E9</accession>
<dbReference type="SUPFAM" id="SSF160719">
    <property type="entry name" value="gpW/gp25-like"/>
    <property type="match status" value="1"/>
</dbReference>
<feature type="domain" description="IraD/Gp25-like" evidence="1">
    <location>
        <begin position="28"/>
        <end position="115"/>
    </location>
</feature>
<sequence length="129" mass="14060">MSSHEVRLDRITSADWSPRLGATGAVVEGAEDVEQCIRIILGTPRGTVPHRPELGCDLWRYLDLPLDRARPLMVREAVEAVQRWEPRAELVSVAAAPDPGDPSALVLDVVYRPRAAGAAERSLSVSVAR</sequence>
<dbReference type="Gene3D" id="3.10.450.40">
    <property type="match status" value="1"/>
</dbReference>
<reference evidence="2" key="1">
    <citation type="submission" date="2020-02" db="EMBL/GenBank/DDBJ databases">
        <authorList>
            <person name="Meier V. D."/>
        </authorList>
    </citation>
    <scope>NUCLEOTIDE SEQUENCE</scope>
    <source>
        <strain evidence="2">AVDCRST_MAG89</strain>
    </source>
</reference>
<dbReference type="EMBL" id="CADCTV010001075">
    <property type="protein sequence ID" value="CAA9377437.1"/>
    <property type="molecule type" value="Genomic_DNA"/>
</dbReference>
<gene>
    <name evidence="2" type="ORF">AVDCRST_MAG89-5117</name>
</gene>
<dbReference type="InterPro" id="IPR007048">
    <property type="entry name" value="IraD/Gp25-like"/>
</dbReference>
<name>A0A6J4N6E9_9BACT</name>
<evidence type="ECO:0000313" key="2">
    <source>
        <dbReference type="EMBL" id="CAA9377437.1"/>
    </source>
</evidence>
<dbReference type="AlphaFoldDB" id="A0A6J4N6E9"/>
<dbReference type="Pfam" id="PF04965">
    <property type="entry name" value="GPW_gp25"/>
    <property type="match status" value="1"/>
</dbReference>
<evidence type="ECO:0000259" key="1">
    <source>
        <dbReference type="Pfam" id="PF04965"/>
    </source>
</evidence>
<proteinExistence type="predicted"/>